<comment type="caution">
    <text evidence="4">The sequence shown here is derived from an EMBL/GenBank/DDBJ whole genome shotgun (WGS) entry which is preliminary data.</text>
</comment>
<dbReference type="Pfam" id="PF22725">
    <property type="entry name" value="GFO_IDH_MocA_C3"/>
    <property type="match status" value="1"/>
</dbReference>
<feature type="domain" description="GFO/IDH/MocA-like oxidoreductase" evidence="3">
    <location>
        <begin position="182"/>
        <end position="299"/>
    </location>
</feature>
<proteinExistence type="inferred from homology"/>
<dbReference type="GO" id="GO:0000166">
    <property type="term" value="F:nucleotide binding"/>
    <property type="evidence" value="ECO:0007669"/>
    <property type="project" value="InterPro"/>
</dbReference>
<evidence type="ECO:0000259" key="2">
    <source>
        <dbReference type="Pfam" id="PF01408"/>
    </source>
</evidence>
<name>A0A5J5ER08_9PEZI</name>
<organism evidence="4 5">
    <name type="scientific">Sphaerosporella brunnea</name>
    <dbReference type="NCBI Taxonomy" id="1250544"/>
    <lineage>
        <taxon>Eukaryota</taxon>
        <taxon>Fungi</taxon>
        <taxon>Dikarya</taxon>
        <taxon>Ascomycota</taxon>
        <taxon>Pezizomycotina</taxon>
        <taxon>Pezizomycetes</taxon>
        <taxon>Pezizales</taxon>
        <taxon>Pyronemataceae</taxon>
        <taxon>Sphaerosporella</taxon>
    </lineage>
</organism>
<gene>
    <name evidence="4" type="ORF">FN846DRAFT_959389</name>
</gene>
<dbReference type="SUPFAM" id="SSF51735">
    <property type="entry name" value="NAD(P)-binding Rossmann-fold domains"/>
    <property type="match status" value="1"/>
</dbReference>
<evidence type="ECO:0000256" key="1">
    <source>
        <dbReference type="ARBA" id="ARBA00010928"/>
    </source>
</evidence>
<comment type="similarity">
    <text evidence="1">Belongs to the Gfo/Idh/MocA family.</text>
</comment>
<sequence length="380" mass="40637">MARKSWLSTTVGIGLTASFPPSSSPATPTAAMTTPSAPLRIALLGSGIFAREQHLPAILSTPSLQLIALYSRTLASASSLASTLPFSVSIYTSETTSADLSALLSRGDIDAVILGLPIPLQPSIIRACLLANKPVLSEKPVAASLSSARELITFARTQQPLWGVAENFRFQASWAYARSRIAELGRVLGFTVRIASMIDPDSNRYYGTEWRKAPKYQGGFILDGGVHFVASLRMLLSGAGEEVEKVSAFSACNMEYLKPVDTISAVVRTKKGTTGTLQISFGSTEKLFEFTVACEGGVVVVGGGGRVSVKDREGNEEVKEFLDDRGIKEEFAAFAEGVRKGELHPDQTPEEALKDLELIEKLLLSGEKDGETMTITGGLE</sequence>
<dbReference type="PANTHER" id="PTHR42840:SF5">
    <property type="entry name" value="NAD(P)-BINDING ROSSMANN-FOLD SUPERFAMILY PROTEIN"/>
    <property type="match status" value="1"/>
</dbReference>
<dbReference type="InParanoid" id="A0A5J5ER08"/>
<dbReference type="GO" id="GO:0005737">
    <property type="term" value="C:cytoplasm"/>
    <property type="evidence" value="ECO:0007669"/>
    <property type="project" value="TreeGrafter"/>
</dbReference>
<dbReference type="Gene3D" id="3.30.360.10">
    <property type="entry name" value="Dihydrodipicolinate Reductase, domain 2"/>
    <property type="match status" value="1"/>
</dbReference>
<keyword evidence="5" id="KW-1185">Reference proteome</keyword>
<dbReference type="PANTHER" id="PTHR42840">
    <property type="entry name" value="NAD(P)-BINDING ROSSMANN-FOLD SUPERFAMILY PROTEIN-RELATED"/>
    <property type="match status" value="1"/>
</dbReference>
<evidence type="ECO:0000313" key="5">
    <source>
        <dbReference type="Proteomes" id="UP000326924"/>
    </source>
</evidence>
<dbReference type="InterPro" id="IPR055170">
    <property type="entry name" value="GFO_IDH_MocA-like_dom"/>
</dbReference>
<evidence type="ECO:0000313" key="4">
    <source>
        <dbReference type="EMBL" id="KAA8900173.1"/>
    </source>
</evidence>
<protein>
    <submittedName>
        <fullName evidence="4">Uncharacterized protein</fullName>
    </submittedName>
</protein>
<dbReference type="Pfam" id="PF01408">
    <property type="entry name" value="GFO_IDH_MocA"/>
    <property type="match status" value="1"/>
</dbReference>
<dbReference type="InterPro" id="IPR036291">
    <property type="entry name" value="NAD(P)-bd_dom_sf"/>
</dbReference>
<accession>A0A5J5ER08</accession>
<dbReference type="InterPro" id="IPR000683">
    <property type="entry name" value="Gfo/Idh/MocA-like_OxRdtase_N"/>
</dbReference>
<dbReference type="OrthoDB" id="64915at2759"/>
<dbReference type="GO" id="GO:0006740">
    <property type="term" value="P:NADPH regeneration"/>
    <property type="evidence" value="ECO:0007669"/>
    <property type="project" value="TreeGrafter"/>
</dbReference>
<dbReference type="Gene3D" id="3.40.50.720">
    <property type="entry name" value="NAD(P)-binding Rossmann-like Domain"/>
    <property type="match status" value="1"/>
</dbReference>
<dbReference type="FunCoup" id="A0A5J5ER08">
    <property type="interactions" value="250"/>
</dbReference>
<evidence type="ECO:0000259" key="3">
    <source>
        <dbReference type="Pfam" id="PF22725"/>
    </source>
</evidence>
<feature type="domain" description="Gfo/Idh/MocA-like oxidoreductase N-terminal" evidence="2">
    <location>
        <begin position="39"/>
        <end position="160"/>
    </location>
</feature>
<dbReference type="EMBL" id="VXIS01000158">
    <property type="protein sequence ID" value="KAA8900173.1"/>
    <property type="molecule type" value="Genomic_DNA"/>
</dbReference>
<reference evidence="4 5" key="1">
    <citation type="submission" date="2019-09" db="EMBL/GenBank/DDBJ databases">
        <title>Draft genome of the ectomycorrhizal ascomycete Sphaerosporella brunnea.</title>
        <authorList>
            <consortium name="DOE Joint Genome Institute"/>
            <person name="Benucci G.M."/>
            <person name="Marozzi G."/>
            <person name="Antonielli L."/>
            <person name="Sanchez S."/>
            <person name="Marco P."/>
            <person name="Wang X."/>
            <person name="Falini L.B."/>
            <person name="Barry K."/>
            <person name="Haridas S."/>
            <person name="Lipzen A."/>
            <person name="Labutti K."/>
            <person name="Grigoriev I.V."/>
            <person name="Murat C."/>
            <person name="Martin F."/>
            <person name="Albertini E."/>
            <person name="Donnini D."/>
            <person name="Bonito G."/>
        </authorList>
    </citation>
    <scope>NUCLEOTIDE SEQUENCE [LARGE SCALE GENOMIC DNA]</scope>
    <source>
        <strain evidence="4 5">Sb_GMNB300</strain>
    </source>
</reference>
<dbReference type="SUPFAM" id="SSF55347">
    <property type="entry name" value="Glyceraldehyde-3-phosphate dehydrogenase-like, C-terminal domain"/>
    <property type="match status" value="1"/>
</dbReference>
<dbReference type="GO" id="GO:0016491">
    <property type="term" value="F:oxidoreductase activity"/>
    <property type="evidence" value="ECO:0007669"/>
    <property type="project" value="TreeGrafter"/>
</dbReference>
<dbReference type="AlphaFoldDB" id="A0A5J5ER08"/>
<dbReference type="Proteomes" id="UP000326924">
    <property type="component" value="Unassembled WGS sequence"/>
</dbReference>